<evidence type="ECO:0000313" key="2">
    <source>
        <dbReference type="Proteomes" id="UP000715965"/>
    </source>
</evidence>
<dbReference type="RefSeq" id="WP_193781617.1">
    <property type="nucleotide sequence ID" value="NZ_JADDOJ010000076.1"/>
</dbReference>
<evidence type="ECO:0000313" key="1">
    <source>
        <dbReference type="EMBL" id="MBE7942061.1"/>
    </source>
</evidence>
<protein>
    <submittedName>
        <fullName evidence="1">Uncharacterized protein</fullName>
    </submittedName>
</protein>
<gene>
    <name evidence="1" type="ORF">IM725_15905</name>
</gene>
<dbReference type="Proteomes" id="UP000715965">
    <property type="component" value="Unassembled WGS sequence"/>
</dbReference>
<organism evidence="1 2">
    <name type="scientific">Ramlibacter aquaticus</name>
    <dbReference type="NCBI Taxonomy" id="2780094"/>
    <lineage>
        <taxon>Bacteria</taxon>
        <taxon>Pseudomonadati</taxon>
        <taxon>Pseudomonadota</taxon>
        <taxon>Betaproteobacteria</taxon>
        <taxon>Burkholderiales</taxon>
        <taxon>Comamonadaceae</taxon>
        <taxon>Ramlibacter</taxon>
    </lineage>
</organism>
<sequence>MTQTSHPQLPDLLEAVWAGAAPASRLGSLDDESRQIAAQVLWMWTHTRGVPGRSASWAQSTVPAVL</sequence>
<proteinExistence type="predicted"/>
<keyword evidence="2" id="KW-1185">Reference proteome</keyword>
<accession>A0ABR9SI71</accession>
<dbReference type="EMBL" id="JADDOJ010000076">
    <property type="protein sequence ID" value="MBE7942061.1"/>
    <property type="molecule type" value="Genomic_DNA"/>
</dbReference>
<reference evidence="1 2" key="1">
    <citation type="submission" date="2020-10" db="EMBL/GenBank/DDBJ databases">
        <title>Draft genome of Ramlibacter aquaticus LMG 30558.</title>
        <authorList>
            <person name="Props R."/>
        </authorList>
    </citation>
    <scope>NUCLEOTIDE SEQUENCE [LARGE SCALE GENOMIC DNA]</scope>
    <source>
        <strain evidence="1 2">LMG 30558</strain>
    </source>
</reference>
<name>A0ABR9SI71_9BURK</name>
<comment type="caution">
    <text evidence="1">The sequence shown here is derived from an EMBL/GenBank/DDBJ whole genome shotgun (WGS) entry which is preliminary data.</text>
</comment>